<dbReference type="EMBL" id="JAPFFF010000040">
    <property type="protein sequence ID" value="KAK8841877.1"/>
    <property type="molecule type" value="Genomic_DNA"/>
</dbReference>
<name>A0ABR2H8I3_9EUKA</name>
<proteinExistence type="predicted"/>
<reference evidence="1 2" key="1">
    <citation type="submission" date="2024-04" db="EMBL/GenBank/DDBJ databases">
        <title>Tritrichomonas musculus Genome.</title>
        <authorList>
            <person name="Alves-Ferreira E."/>
            <person name="Grigg M."/>
            <person name="Lorenzi H."/>
            <person name="Galac M."/>
        </authorList>
    </citation>
    <scope>NUCLEOTIDE SEQUENCE [LARGE SCALE GENOMIC DNA]</scope>
    <source>
        <strain evidence="1 2">EAF2021</strain>
    </source>
</reference>
<comment type="caution">
    <text evidence="1">The sequence shown here is derived from an EMBL/GenBank/DDBJ whole genome shotgun (WGS) entry which is preliminary data.</text>
</comment>
<accession>A0ABR2H8I3</accession>
<dbReference type="Proteomes" id="UP001470230">
    <property type="component" value="Unassembled WGS sequence"/>
</dbReference>
<protein>
    <recommendedName>
        <fullName evidence="3">Phosphagen kinase C-terminal domain-containing protein</fullName>
    </recommendedName>
</protein>
<keyword evidence="2" id="KW-1185">Reference proteome</keyword>
<evidence type="ECO:0000313" key="1">
    <source>
        <dbReference type="EMBL" id="KAK8841877.1"/>
    </source>
</evidence>
<sequence>MSYFQFSCPLIPLLADGEGYPPNYQLPKRQRNEDALNLPKLTKIFRASIIYETINETDNIKSDLTVLNVLSPYSLLCHVMVMEISPNRFLPGPESFRNNEWRMLSELSYKVIQSMNSLSGIEQNHTPISTFCGFNWSPYSWGLFEERGGCQSITSKFHMMIWQWPKIELINDHSQLPKNHQKIFFENSYNEPFGRLVGQVLNLSTYEVSPRGIFIPIEKIDIEILYKLKEISEKVEKIINNLNSILIKNFNEAFNEVKETMEQASFRVISVDEIDKKMRNNHLEINSRQECLLKCKNQDEKELINSIYNAVVERLNINSNENFDSEKFNEIEIWEKFFGFSLVLAESSQFNHIKNGLYIGLHPLCGPGGCAEVLGCYLTRPEQRMADEKVMIAHNHEIWRLKEKLNQ</sequence>
<evidence type="ECO:0000313" key="2">
    <source>
        <dbReference type="Proteomes" id="UP001470230"/>
    </source>
</evidence>
<organism evidence="1 2">
    <name type="scientific">Tritrichomonas musculus</name>
    <dbReference type="NCBI Taxonomy" id="1915356"/>
    <lineage>
        <taxon>Eukaryota</taxon>
        <taxon>Metamonada</taxon>
        <taxon>Parabasalia</taxon>
        <taxon>Tritrichomonadida</taxon>
        <taxon>Tritrichomonadidae</taxon>
        <taxon>Tritrichomonas</taxon>
    </lineage>
</organism>
<gene>
    <name evidence="1" type="ORF">M9Y10_026829</name>
</gene>
<evidence type="ECO:0008006" key="3">
    <source>
        <dbReference type="Google" id="ProtNLM"/>
    </source>
</evidence>